<comment type="caution">
    <text evidence="4">The sequence shown here is derived from an EMBL/GenBank/DDBJ whole genome shotgun (WGS) entry which is preliminary data.</text>
</comment>
<gene>
    <name evidence="4" type="ORF">EZ242_07215</name>
</gene>
<feature type="domain" description="Flavin reductase like" evidence="3">
    <location>
        <begin position="19"/>
        <end position="164"/>
    </location>
</feature>
<evidence type="ECO:0000313" key="4">
    <source>
        <dbReference type="EMBL" id="TFZ01171.1"/>
    </source>
</evidence>
<dbReference type="EMBL" id="SMLL01000003">
    <property type="protein sequence ID" value="TFZ01171.1"/>
    <property type="molecule type" value="Genomic_DNA"/>
</dbReference>
<dbReference type="PANTHER" id="PTHR30466:SF11">
    <property type="entry name" value="FLAVIN-DEPENDENT MONOOXYGENASE, REDUCTASE SUBUNIT HSAB"/>
    <property type="match status" value="1"/>
</dbReference>
<reference evidence="4 5" key="1">
    <citation type="submission" date="2019-03" db="EMBL/GenBank/DDBJ databases">
        <title>Ramlibacter rhizophilus CCTCC AB2015357, whole genome shotgun sequence.</title>
        <authorList>
            <person name="Zhang X."/>
            <person name="Feng G."/>
            <person name="Zhu H."/>
        </authorList>
    </citation>
    <scope>NUCLEOTIDE SEQUENCE [LARGE SCALE GENOMIC DNA]</scope>
    <source>
        <strain evidence="4 5">CCTCC AB2015357</strain>
    </source>
</reference>
<dbReference type="SMART" id="SM00903">
    <property type="entry name" value="Flavin_Reduct"/>
    <property type="match status" value="1"/>
</dbReference>
<evidence type="ECO:0000259" key="3">
    <source>
        <dbReference type="SMART" id="SM00903"/>
    </source>
</evidence>
<evidence type="ECO:0000256" key="2">
    <source>
        <dbReference type="ARBA" id="ARBA00023002"/>
    </source>
</evidence>
<evidence type="ECO:0000313" key="5">
    <source>
        <dbReference type="Proteomes" id="UP000297564"/>
    </source>
</evidence>
<dbReference type="InterPro" id="IPR012349">
    <property type="entry name" value="Split_barrel_FMN-bd"/>
</dbReference>
<dbReference type="PANTHER" id="PTHR30466">
    <property type="entry name" value="FLAVIN REDUCTASE"/>
    <property type="match status" value="1"/>
</dbReference>
<keyword evidence="2" id="KW-0560">Oxidoreductase</keyword>
<keyword evidence="5" id="KW-1185">Reference proteome</keyword>
<evidence type="ECO:0000256" key="1">
    <source>
        <dbReference type="ARBA" id="ARBA00008898"/>
    </source>
</evidence>
<dbReference type="InterPro" id="IPR002563">
    <property type="entry name" value="Flavin_Rdtase-like_dom"/>
</dbReference>
<dbReference type="RefSeq" id="WP_135284469.1">
    <property type="nucleotide sequence ID" value="NZ_SMLL01000003.1"/>
</dbReference>
<dbReference type="InterPro" id="IPR050268">
    <property type="entry name" value="NADH-dep_flavin_reductase"/>
</dbReference>
<sequence>MNPSDPHPPVEPMLLRRLLGCFPTGVAIVTTCNAHGLPVGLTCNSFSAVSLEPPLVLFSLRRASGLLDTFLAADAFAVNVLSQAQDGLSSLFASRVRRDQFNEIGWRPGQWGTPLIDDCLARFECQVRARHEAGDHVIFIGEVVHLEPGCTEEALVFYKGGYMALAGAPAPRAMPAACSAQAASR</sequence>
<dbReference type="Pfam" id="PF01613">
    <property type="entry name" value="Flavin_Reduct"/>
    <property type="match status" value="1"/>
</dbReference>
<name>A0A4Z0BQQ8_9BURK</name>
<accession>A0A4Z0BQQ8</accession>
<dbReference type="OrthoDB" id="9792858at2"/>
<dbReference type="GO" id="GO:0042602">
    <property type="term" value="F:riboflavin reductase (NADPH) activity"/>
    <property type="evidence" value="ECO:0007669"/>
    <property type="project" value="TreeGrafter"/>
</dbReference>
<dbReference type="SUPFAM" id="SSF50475">
    <property type="entry name" value="FMN-binding split barrel"/>
    <property type="match status" value="1"/>
</dbReference>
<dbReference type="AlphaFoldDB" id="A0A4Z0BQQ8"/>
<dbReference type="Gene3D" id="2.30.110.10">
    <property type="entry name" value="Electron Transport, Fmn-binding Protein, Chain A"/>
    <property type="match status" value="1"/>
</dbReference>
<dbReference type="Proteomes" id="UP000297564">
    <property type="component" value="Unassembled WGS sequence"/>
</dbReference>
<protein>
    <submittedName>
        <fullName evidence="4">Flavin reductase</fullName>
    </submittedName>
</protein>
<comment type="similarity">
    <text evidence="1">Belongs to the non-flavoprotein flavin reductase family.</text>
</comment>
<dbReference type="GO" id="GO:0010181">
    <property type="term" value="F:FMN binding"/>
    <property type="evidence" value="ECO:0007669"/>
    <property type="project" value="InterPro"/>
</dbReference>
<organism evidence="4 5">
    <name type="scientific">Ramlibacter rhizophilus</name>
    <dbReference type="NCBI Taxonomy" id="1781167"/>
    <lineage>
        <taxon>Bacteria</taxon>
        <taxon>Pseudomonadati</taxon>
        <taxon>Pseudomonadota</taxon>
        <taxon>Betaproteobacteria</taxon>
        <taxon>Burkholderiales</taxon>
        <taxon>Comamonadaceae</taxon>
        <taxon>Ramlibacter</taxon>
    </lineage>
</organism>
<proteinExistence type="inferred from homology"/>